<dbReference type="PANTHER" id="PTHR45663:SF11">
    <property type="entry name" value="GEO12009P1"/>
    <property type="match status" value="1"/>
</dbReference>
<evidence type="ECO:0000313" key="5">
    <source>
        <dbReference type="Proteomes" id="UP000006640"/>
    </source>
</evidence>
<evidence type="ECO:0000259" key="3">
    <source>
        <dbReference type="Pfam" id="PF00085"/>
    </source>
</evidence>
<evidence type="ECO:0000313" key="4">
    <source>
        <dbReference type="EMBL" id="ADG87645.1"/>
    </source>
</evidence>
<dbReference type="EMBL" id="CP001874">
    <property type="protein sequence ID" value="ADG87645.1"/>
    <property type="molecule type" value="Genomic_DNA"/>
</dbReference>
<evidence type="ECO:0000256" key="2">
    <source>
        <dbReference type="ARBA" id="ARBA00023284"/>
    </source>
</evidence>
<dbReference type="AlphaFoldDB" id="D6Y750"/>
<dbReference type="Gene3D" id="3.40.30.10">
    <property type="entry name" value="Glutaredoxin"/>
    <property type="match status" value="1"/>
</dbReference>
<keyword evidence="5" id="KW-1185">Reference proteome</keyword>
<dbReference type="Pfam" id="PF00085">
    <property type="entry name" value="Thioredoxin"/>
    <property type="match status" value="1"/>
</dbReference>
<dbReference type="PANTHER" id="PTHR45663">
    <property type="entry name" value="GEO12009P1"/>
    <property type="match status" value="1"/>
</dbReference>
<keyword evidence="2" id="KW-0676">Redox-active center</keyword>
<dbReference type="GO" id="GO:0015035">
    <property type="term" value="F:protein-disulfide reductase activity"/>
    <property type="evidence" value="ECO:0007669"/>
    <property type="project" value="TreeGrafter"/>
</dbReference>
<dbReference type="Gene3D" id="1.25.40.10">
    <property type="entry name" value="Tetratricopeptide repeat domain"/>
    <property type="match status" value="1"/>
</dbReference>
<feature type="domain" description="Thioredoxin" evidence="3">
    <location>
        <begin position="42"/>
        <end position="144"/>
    </location>
</feature>
<evidence type="ECO:0000256" key="1">
    <source>
        <dbReference type="ARBA" id="ARBA00008987"/>
    </source>
</evidence>
<dbReference type="CDD" id="cd02956">
    <property type="entry name" value="ybbN"/>
    <property type="match status" value="1"/>
</dbReference>
<proteinExistence type="inferred from homology"/>
<dbReference type="Proteomes" id="UP000006640">
    <property type="component" value="Chromosome"/>
</dbReference>
<reference evidence="4 5" key="1">
    <citation type="submission" date="2010-01" db="EMBL/GenBank/DDBJ databases">
        <title>The complete genome of Thermobispora bispora DSM 43833.</title>
        <authorList>
            <consortium name="US DOE Joint Genome Institute (JGI-PGF)"/>
            <person name="Lucas S."/>
            <person name="Copeland A."/>
            <person name="Lapidus A."/>
            <person name="Glavina del Rio T."/>
            <person name="Dalin E."/>
            <person name="Tice H."/>
            <person name="Bruce D."/>
            <person name="Goodwin L."/>
            <person name="Pitluck S."/>
            <person name="Kyrpides N."/>
            <person name="Mavromatis K."/>
            <person name="Ivanova N."/>
            <person name="Mikhailova N."/>
            <person name="Chertkov O."/>
            <person name="Brettin T."/>
            <person name="Detter J.C."/>
            <person name="Han C."/>
            <person name="Larimer F."/>
            <person name="Land M."/>
            <person name="Hauser L."/>
            <person name="Markowitz V."/>
            <person name="Cheng J.-F."/>
            <person name="Hugenholtz P."/>
            <person name="Woyke T."/>
            <person name="Wu D."/>
            <person name="Jando M."/>
            <person name="Schneider S."/>
            <person name="Klenk H.-P."/>
            <person name="Eisen J.A."/>
        </authorList>
    </citation>
    <scope>NUCLEOTIDE SEQUENCE [LARGE SCALE GENOMIC DNA]</scope>
    <source>
        <strain evidence="5">ATCC 19993 / DSM 43833 / CBS 139.67 / JCM 10125 / KCTC 9307 / NBRC 14880 / R51</strain>
    </source>
</reference>
<dbReference type="Pfam" id="PF14561">
    <property type="entry name" value="TPR_20"/>
    <property type="match status" value="1"/>
</dbReference>
<dbReference type="GO" id="GO:0006950">
    <property type="term" value="P:response to stress"/>
    <property type="evidence" value="ECO:0007669"/>
    <property type="project" value="UniProtKB-ARBA"/>
</dbReference>
<dbReference type="InterPro" id="IPR036249">
    <property type="entry name" value="Thioredoxin-like_sf"/>
</dbReference>
<dbReference type="STRING" id="469371.Tbis_0921"/>
<accession>D6Y750</accession>
<dbReference type="RefSeq" id="WP_013131178.1">
    <property type="nucleotide sequence ID" value="NC_014165.1"/>
</dbReference>
<sequence>MAAEFTRPASLYGAVDLGARKQALEAQARREAEEKSGRVPTVVEVTAATFSVDVVERSMGTPVVIEATVSRAEQVKQFSATLEKLAGEAGGGWVLARVDVERDPQLAQALRMRIVPTVFLAFQGQIMPLFEGPMPEAQVRQALQQVFQQLGVEVGRGAAPAQPPVDPDLAEAEAALAKGDLDTAEAAFTRLKEREPGNEDAKTGLARVALMRRVRGLDTADVLRRAAADEADVALQCQAADVEMLNGQAEQAFDRLVGVVRRTKGEERDKARVHLLGLFEMFPVSDPLVLKARRALASALF</sequence>
<dbReference type="SUPFAM" id="SSF52833">
    <property type="entry name" value="Thioredoxin-like"/>
    <property type="match status" value="1"/>
</dbReference>
<dbReference type="InterPro" id="IPR011990">
    <property type="entry name" value="TPR-like_helical_dom_sf"/>
</dbReference>
<organism evidence="4 5">
    <name type="scientific">Thermobispora bispora (strain ATCC 19993 / DSM 43833 / CBS 139.67 / JCM 10125 / KCTC 9307 / NBRC 14880 / R51)</name>
    <dbReference type="NCBI Taxonomy" id="469371"/>
    <lineage>
        <taxon>Bacteria</taxon>
        <taxon>Bacillati</taxon>
        <taxon>Actinomycetota</taxon>
        <taxon>Actinomycetes</taxon>
        <taxon>Streptosporangiales</taxon>
        <taxon>Streptosporangiaceae</taxon>
        <taxon>Thermobispora</taxon>
    </lineage>
</organism>
<name>D6Y750_THEBD</name>
<dbReference type="KEGG" id="tbi:Tbis_0921"/>
<protein>
    <submittedName>
        <fullName evidence="4">Thioredoxin domain-containing protein-like protein</fullName>
    </submittedName>
</protein>
<comment type="similarity">
    <text evidence="1">Belongs to the thioredoxin family.</text>
</comment>
<gene>
    <name evidence="4" type="ordered locus">Tbis_0921</name>
</gene>
<dbReference type="HOGENOM" id="CLU_046120_0_0_11"/>
<dbReference type="InterPro" id="IPR013766">
    <property type="entry name" value="Thioredoxin_domain"/>
</dbReference>
<dbReference type="OrthoDB" id="5181746at2"/>
<dbReference type="eggNOG" id="COG3118">
    <property type="taxonomic scope" value="Bacteria"/>
</dbReference>
<dbReference type="GO" id="GO:0005737">
    <property type="term" value="C:cytoplasm"/>
    <property type="evidence" value="ECO:0007669"/>
    <property type="project" value="TreeGrafter"/>
</dbReference>